<evidence type="ECO:0000313" key="3">
    <source>
        <dbReference type="Proteomes" id="UP000625711"/>
    </source>
</evidence>
<reference evidence="2" key="1">
    <citation type="submission" date="2020-08" db="EMBL/GenBank/DDBJ databases">
        <title>Genome sequencing and assembly of the red palm weevil Rhynchophorus ferrugineus.</title>
        <authorList>
            <person name="Dias G.B."/>
            <person name="Bergman C.M."/>
            <person name="Manee M."/>
        </authorList>
    </citation>
    <scope>NUCLEOTIDE SEQUENCE</scope>
    <source>
        <strain evidence="2">AA-2017</strain>
        <tissue evidence="2">Whole larva</tissue>
    </source>
</reference>
<evidence type="ECO:0000256" key="1">
    <source>
        <dbReference type="SAM" id="MobiDB-lite"/>
    </source>
</evidence>
<feature type="region of interest" description="Disordered" evidence="1">
    <location>
        <begin position="1"/>
        <end position="122"/>
    </location>
</feature>
<accession>A0A834MHG8</accession>
<protein>
    <submittedName>
        <fullName evidence="2">Uncharacterized protein</fullName>
    </submittedName>
</protein>
<sequence>MINDDLFRNVSYPDFVRPLRLLPPSRTRQAIKPDLSRGGPTGSPHTKEGRPPAPSRGSERADEPPIASSFGRDPNNARRRRNKGEEYIKKGSDERGRAVGDDGGGGLPTWRPNTPQKATLTE</sequence>
<evidence type="ECO:0000313" key="2">
    <source>
        <dbReference type="EMBL" id="KAF7280215.1"/>
    </source>
</evidence>
<dbReference type="Proteomes" id="UP000625711">
    <property type="component" value="Unassembled WGS sequence"/>
</dbReference>
<name>A0A834MHG8_RHYFE</name>
<comment type="caution">
    <text evidence="2">The sequence shown here is derived from an EMBL/GenBank/DDBJ whole genome shotgun (WGS) entry which is preliminary data.</text>
</comment>
<dbReference type="AlphaFoldDB" id="A0A834MHG8"/>
<proteinExistence type="predicted"/>
<organism evidence="2 3">
    <name type="scientific">Rhynchophorus ferrugineus</name>
    <name type="common">Red palm weevil</name>
    <name type="synonym">Curculio ferrugineus</name>
    <dbReference type="NCBI Taxonomy" id="354439"/>
    <lineage>
        <taxon>Eukaryota</taxon>
        <taxon>Metazoa</taxon>
        <taxon>Ecdysozoa</taxon>
        <taxon>Arthropoda</taxon>
        <taxon>Hexapoda</taxon>
        <taxon>Insecta</taxon>
        <taxon>Pterygota</taxon>
        <taxon>Neoptera</taxon>
        <taxon>Endopterygota</taxon>
        <taxon>Coleoptera</taxon>
        <taxon>Polyphaga</taxon>
        <taxon>Cucujiformia</taxon>
        <taxon>Curculionidae</taxon>
        <taxon>Dryophthorinae</taxon>
        <taxon>Rhynchophorus</taxon>
    </lineage>
</organism>
<feature type="compositionally biased region" description="Polar residues" evidence="1">
    <location>
        <begin position="111"/>
        <end position="122"/>
    </location>
</feature>
<dbReference type="EMBL" id="JAACXV010000312">
    <property type="protein sequence ID" value="KAF7280215.1"/>
    <property type="molecule type" value="Genomic_DNA"/>
</dbReference>
<keyword evidence="3" id="KW-1185">Reference proteome</keyword>
<feature type="compositionally biased region" description="Basic and acidic residues" evidence="1">
    <location>
        <begin position="83"/>
        <end position="100"/>
    </location>
</feature>
<gene>
    <name evidence="2" type="ORF">GWI33_006290</name>
</gene>